<reference evidence="7 8" key="1">
    <citation type="submission" date="2017-08" db="EMBL/GenBank/DDBJ databases">
        <title>Harnessing the power of phylogenomics to disentangle the directionality and signatures of interkingdom host jumping in the parasitic fungal genus Tolypocladium.</title>
        <authorList>
            <person name="Quandt C.A."/>
            <person name="Patterson W."/>
            <person name="Spatafora J.W."/>
        </authorList>
    </citation>
    <scope>NUCLEOTIDE SEQUENCE [LARGE SCALE GENOMIC DNA]</scope>
    <source>
        <strain evidence="7 8">CBS 113982</strain>
    </source>
</reference>
<dbReference type="GO" id="GO:0033617">
    <property type="term" value="P:mitochondrial respiratory chain complex IV assembly"/>
    <property type="evidence" value="ECO:0007669"/>
    <property type="project" value="TreeGrafter"/>
</dbReference>
<keyword evidence="8" id="KW-1185">Reference proteome</keyword>
<dbReference type="CDD" id="cd06662">
    <property type="entry name" value="SURF1"/>
    <property type="match status" value="1"/>
</dbReference>
<comment type="function">
    <text evidence="5">Probably involved in the biogenesis of the COX complex.</text>
</comment>
<comment type="caution">
    <text evidence="7">The sequence shown here is derived from an EMBL/GenBank/DDBJ whole genome shotgun (WGS) entry which is preliminary data.</text>
</comment>
<gene>
    <name evidence="7" type="ORF">TCAP_05636</name>
</gene>
<keyword evidence="4" id="KW-0472">Membrane</keyword>
<dbReference type="PANTHER" id="PTHR23427">
    <property type="entry name" value="SURFEIT LOCUS PROTEIN"/>
    <property type="match status" value="1"/>
</dbReference>
<keyword evidence="5" id="KW-0496">Mitochondrion</keyword>
<dbReference type="PROSITE" id="PS50895">
    <property type="entry name" value="SURF1"/>
    <property type="match status" value="1"/>
</dbReference>
<evidence type="ECO:0000256" key="4">
    <source>
        <dbReference type="ARBA" id="ARBA00023136"/>
    </source>
</evidence>
<evidence type="ECO:0000313" key="7">
    <source>
        <dbReference type="EMBL" id="PNY24424.1"/>
    </source>
</evidence>
<comment type="subcellular location">
    <subcellularLocation>
        <location evidence="1">Membrane</location>
    </subcellularLocation>
    <subcellularLocation>
        <location evidence="5">Mitochondrion inner membrane</location>
        <topology evidence="5">Multi-pass membrane protein</topology>
    </subcellularLocation>
</comment>
<evidence type="ECO:0000313" key="8">
    <source>
        <dbReference type="Proteomes" id="UP000236621"/>
    </source>
</evidence>
<dbReference type="STRING" id="45235.A0A2K3QA97"/>
<accession>A0A2K3QA97</accession>
<evidence type="ECO:0000256" key="2">
    <source>
        <dbReference type="ARBA" id="ARBA00022692"/>
    </source>
</evidence>
<keyword evidence="5" id="KW-0999">Mitochondrion inner membrane</keyword>
<protein>
    <recommendedName>
        <fullName evidence="5">SURF1-like protein</fullName>
    </recommendedName>
</protein>
<evidence type="ECO:0000256" key="5">
    <source>
        <dbReference type="RuleBase" id="RU363076"/>
    </source>
</evidence>
<keyword evidence="3" id="KW-1133">Transmembrane helix</keyword>
<name>A0A2K3QA97_9HYPO</name>
<organism evidence="7 8">
    <name type="scientific">Tolypocladium capitatum</name>
    <dbReference type="NCBI Taxonomy" id="45235"/>
    <lineage>
        <taxon>Eukaryota</taxon>
        <taxon>Fungi</taxon>
        <taxon>Dikarya</taxon>
        <taxon>Ascomycota</taxon>
        <taxon>Pezizomycotina</taxon>
        <taxon>Sordariomycetes</taxon>
        <taxon>Hypocreomycetidae</taxon>
        <taxon>Hypocreales</taxon>
        <taxon>Ophiocordycipitaceae</taxon>
        <taxon>Tolypocladium</taxon>
    </lineage>
</organism>
<dbReference type="GO" id="GO:0005743">
    <property type="term" value="C:mitochondrial inner membrane"/>
    <property type="evidence" value="ECO:0007669"/>
    <property type="project" value="UniProtKB-SubCell"/>
</dbReference>
<feature type="region of interest" description="Disordered" evidence="6">
    <location>
        <begin position="14"/>
        <end position="54"/>
    </location>
</feature>
<sequence>MNCTLRLLRGPRAAKSLPRTAPRCARIARPAPPRRPFSTSRPRSDKPQPVDDPDFVSILDAPPQIVRAGRRHGPGLILLGSFPDRRGLLKRSSQLTLAARAALIPITAFALGTWQVQRLGWKTELIAKFEDRLVREPLPLPPHVDPSVIHDFDFRRVLATGRFRHDQEMLIGPRMRDGKDGYMVVTPLEREGGSTVLVNRGWISKKHRRQRTRPASLPRGLVTVEGLLREPWKKNMFTPENRPDQGEFYFPDVEQMAALTNTEPEFMRMMDHEARGIPFGRAAEVNLRNNHAQYIFTWYALFAPLVRSLLRRQAPG</sequence>
<dbReference type="PANTHER" id="PTHR23427:SF2">
    <property type="entry name" value="SURFEIT LOCUS PROTEIN 1"/>
    <property type="match status" value="1"/>
</dbReference>
<dbReference type="InterPro" id="IPR045214">
    <property type="entry name" value="Surf1/Surf4"/>
</dbReference>
<dbReference type="Proteomes" id="UP000236621">
    <property type="component" value="Unassembled WGS sequence"/>
</dbReference>
<evidence type="ECO:0000256" key="3">
    <source>
        <dbReference type="ARBA" id="ARBA00022989"/>
    </source>
</evidence>
<dbReference type="AlphaFoldDB" id="A0A2K3QA97"/>
<evidence type="ECO:0000256" key="6">
    <source>
        <dbReference type="SAM" id="MobiDB-lite"/>
    </source>
</evidence>
<dbReference type="InterPro" id="IPR002994">
    <property type="entry name" value="Surf1/Shy1"/>
</dbReference>
<dbReference type="OrthoDB" id="10040024at2759"/>
<comment type="similarity">
    <text evidence="5">Belongs to the SURF1 family.</text>
</comment>
<dbReference type="EMBL" id="NRSZ01000885">
    <property type="protein sequence ID" value="PNY24424.1"/>
    <property type="molecule type" value="Genomic_DNA"/>
</dbReference>
<dbReference type="Pfam" id="PF02104">
    <property type="entry name" value="SURF1"/>
    <property type="match status" value="1"/>
</dbReference>
<feature type="compositionally biased region" description="Low complexity" evidence="6">
    <location>
        <begin position="18"/>
        <end position="29"/>
    </location>
</feature>
<keyword evidence="2" id="KW-0812">Transmembrane</keyword>
<proteinExistence type="inferred from homology"/>
<evidence type="ECO:0000256" key="1">
    <source>
        <dbReference type="ARBA" id="ARBA00004370"/>
    </source>
</evidence>